<feature type="compositionally biased region" description="Low complexity" evidence="1">
    <location>
        <begin position="347"/>
        <end position="358"/>
    </location>
</feature>
<feature type="region of interest" description="Disordered" evidence="1">
    <location>
        <begin position="347"/>
        <end position="366"/>
    </location>
</feature>
<dbReference type="InterPro" id="IPR036875">
    <property type="entry name" value="Znf_CCHC_sf"/>
</dbReference>
<feature type="region of interest" description="Disordered" evidence="1">
    <location>
        <begin position="1"/>
        <end position="62"/>
    </location>
</feature>
<dbReference type="EMBL" id="BMAU01021308">
    <property type="protein sequence ID" value="GFY11752.1"/>
    <property type="molecule type" value="Genomic_DNA"/>
</dbReference>
<sequence length="386" mass="42604">MVRKKHKPIPEQRRAKKTPSTRRNSSDSAASEEPPEVTEMDIPLPASPQASRPGTPVKDGPAQLHCTKLQGLANLIEVISISIETSQTILQDVISKGLTDPTNPLIQMESASLERNNSRHQCAVSEYTSLPPCGIPNCSRHDTKNTPLKLKTPDPSPPPTPIQIKRYVSITVEGFESRGVIQCFQCNKFNHMAEHCNLTPKCLKCGDKHQTRDCQIKKLDTPFCVNCQAHGHMANYSKCPLFPKPRKGSNIKSNPFLTNNFIRPNISYAQVTQKTNHTDTTQQMAPIVTAPIDTPTIKEITTPTIVPTQIPNTQTDCLNLITQTLQQTIHALTTLVQHISLITSPQTVTVQPTPGPTKKTSKSTLRKSQIIAQINDLLNHYDGASD</sequence>
<evidence type="ECO:0000313" key="2">
    <source>
        <dbReference type="EMBL" id="GFY11752.1"/>
    </source>
</evidence>
<dbReference type="Proteomes" id="UP000887159">
    <property type="component" value="Unassembled WGS sequence"/>
</dbReference>
<dbReference type="GO" id="GO:0008270">
    <property type="term" value="F:zinc ion binding"/>
    <property type="evidence" value="ECO:0007669"/>
    <property type="project" value="InterPro"/>
</dbReference>
<gene>
    <name evidence="2" type="primary">AVEN_242447_1</name>
    <name evidence="2" type="ORF">TNCV_1529441</name>
</gene>
<dbReference type="SUPFAM" id="SSF57756">
    <property type="entry name" value="Retrovirus zinc finger-like domains"/>
    <property type="match status" value="1"/>
</dbReference>
<proteinExistence type="predicted"/>
<keyword evidence="3" id="KW-1185">Reference proteome</keyword>
<evidence type="ECO:0000313" key="3">
    <source>
        <dbReference type="Proteomes" id="UP000887159"/>
    </source>
</evidence>
<dbReference type="Gene3D" id="4.10.60.10">
    <property type="entry name" value="Zinc finger, CCHC-type"/>
    <property type="match status" value="1"/>
</dbReference>
<comment type="caution">
    <text evidence="2">The sequence shown here is derived from an EMBL/GenBank/DDBJ whole genome shotgun (WGS) entry which is preliminary data.</text>
</comment>
<name>A0A8X6VB42_TRICX</name>
<accession>A0A8X6VB42</accession>
<reference evidence="2" key="1">
    <citation type="submission" date="2020-08" db="EMBL/GenBank/DDBJ databases">
        <title>Multicomponent nature underlies the extraordinary mechanical properties of spider dragline silk.</title>
        <authorList>
            <person name="Kono N."/>
            <person name="Nakamura H."/>
            <person name="Mori M."/>
            <person name="Yoshida Y."/>
            <person name="Ohtoshi R."/>
            <person name="Malay A.D."/>
            <person name="Moran D.A.P."/>
            <person name="Tomita M."/>
            <person name="Numata K."/>
            <person name="Arakawa K."/>
        </authorList>
    </citation>
    <scope>NUCLEOTIDE SEQUENCE</scope>
</reference>
<dbReference type="GO" id="GO:0003676">
    <property type="term" value="F:nucleic acid binding"/>
    <property type="evidence" value="ECO:0007669"/>
    <property type="project" value="InterPro"/>
</dbReference>
<dbReference type="AlphaFoldDB" id="A0A8X6VB42"/>
<protein>
    <submittedName>
        <fullName evidence="2">PRE_C2HC domain-containing protein</fullName>
    </submittedName>
</protein>
<evidence type="ECO:0000256" key="1">
    <source>
        <dbReference type="SAM" id="MobiDB-lite"/>
    </source>
</evidence>
<organism evidence="2 3">
    <name type="scientific">Trichonephila clavipes</name>
    <name type="common">Golden silk orbweaver</name>
    <name type="synonym">Nephila clavipes</name>
    <dbReference type="NCBI Taxonomy" id="2585209"/>
    <lineage>
        <taxon>Eukaryota</taxon>
        <taxon>Metazoa</taxon>
        <taxon>Ecdysozoa</taxon>
        <taxon>Arthropoda</taxon>
        <taxon>Chelicerata</taxon>
        <taxon>Arachnida</taxon>
        <taxon>Araneae</taxon>
        <taxon>Araneomorphae</taxon>
        <taxon>Entelegynae</taxon>
        <taxon>Araneoidea</taxon>
        <taxon>Nephilidae</taxon>
        <taxon>Trichonephila</taxon>
    </lineage>
</organism>